<dbReference type="Gene3D" id="3.40.50.1820">
    <property type="entry name" value="alpha/beta hydrolase"/>
    <property type="match status" value="1"/>
</dbReference>
<name>A0A0K2V6B5_LEPSM</name>
<dbReference type="InterPro" id="IPR050309">
    <property type="entry name" value="Type-B_Carboxylest/Lipase"/>
</dbReference>
<keyword evidence="1" id="KW-0325">Glycoprotein</keyword>
<dbReference type="PANTHER" id="PTHR11559">
    <property type="entry name" value="CARBOXYLESTERASE"/>
    <property type="match status" value="1"/>
</dbReference>
<accession>A0A0K2V6B5</accession>
<dbReference type="InterPro" id="IPR002018">
    <property type="entry name" value="CarbesteraseB"/>
</dbReference>
<dbReference type="AlphaFoldDB" id="A0A0K2V6B5"/>
<dbReference type="OrthoDB" id="19653at2759"/>
<organism evidence="3">
    <name type="scientific">Lepeophtheirus salmonis</name>
    <name type="common">Salmon louse</name>
    <name type="synonym">Caligus salmonis</name>
    <dbReference type="NCBI Taxonomy" id="72036"/>
    <lineage>
        <taxon>Eukaryota</taxon>
        <taxon>Metazoa</taxon>
        <taxon>Ecdysozoa</taxon>
        <taxon>Arthropoda</taxon>
        <taxon>Crustacea</taxon>
        <taxon>Multicrustacea</taxon>
        <taxon>Hexanauplia</taxon>
        <taxon>Copepoda</taxon>
        <taxon>Siphonostomatoida</taxon>
        <taxon>Caligidae</taxon>
        <taxon>Lepeophtheirus</taxon>
    </lineage>
</organism>
<proteinExistence type="predicted"/>
<feature type="domain" description="Carboxylesterase type B" evidence="2">
    <location>
        <begin position="4"/>
        <end position="377"/>
    </location>
</feature>
<dbReference type="EMBL" id="HACA01028341">
    <property type="protein sequence ID" value="CDW45702.1"/>
    <property type="molecule type" value="Transcribed_RNA"/>
</dbReference>
<evidence type="ECO:0000313" key="3">
    <source>
        <dbReference type="EMBL" id="CDW45702.1"/>
    </source>
</evidence>
<reference evidence="3" key="1">
    <citation type="submission" date="2014-05" db="EMBL/GenBank/DDBJ databases">
        <authorList>
            <person name="Chronopoulou M."/>
        </authorList>
    </citation>
    <scope>NUCLEOTIDE SEQUENCE</scope>
    <source>
        <tissue evidence="3">Whole organism</tissue>
    </source>
</reference>
<sequence>MFQIDNLYGNKDQITLMGHGSGAHSALIHLVSPFNKKGTFTRIITQSGSPFEDTNLRFAKSRKEYAKKLAASVGCTKEILKCLRSRPADILQTKVQTFNIINQVFTPNPWVPVIDIKFAHDPVLPDYPENIVKNTNFSRSIPILTGSVAEEGMLLMKRFFQHPELFAQFTRTLPFLLFNLEDESVTPKVQDLVEIVKKFFIPKGQLSYSQNKQIIAMFTDMVFYGKIGRAIQLLRDHGPIYQYIYKYFGTHSFGDLSFYSDFKLGLKLSLQSRGIGLFMRNGFGTCHGDELFDIFKIGFLKAPMSSGPISDFDKSVGQSLITMWINFARTGNPTPMGYFLDDNSKWLSIQESNGMVAEIKTKTRMIEDTFLEKRVNFYHRVFEYLFTDEAGEIIKERKASKPNEKIKTEL</sequence>
<dbReference type="InterPro" id="IPR029058">
    <property type="entry name" value="AB_hydrolase_fold"/>
</dbReference>
<evidence type="ECO:0000256" key="1">
    <source>
        <dbReference type="ARBA" id="ARBA00023180"/>
    </source>
</evidence>
<protein>
    <submittedName>
        <fullName evidence="3">Venom carboxylesterase6like [Musca domestica]</fullName>
    </submittedName>
</protein>
<dbReference type="Pfam" id="PF00135">
    <property type="entry name" value="COesterase"/>
    <property type="match status" value="1"/>
</dbReference>
<evidence type="ECO:0000259" key="2">
    <source>
        <dbReference type="Pfam" id="PF00135"/>
    </source>
</evidence>
<dbReference type="SUPFAM" id="SSF53474">
    <property type="entry name" value="alpha/beta-Hydrolases"/>
    <property type="match status" value="1"/>
</dbReference>